<dbReference type="OrthoDB" id="2628763at2"/>
<dbReference type="RefSeq" id="WP_150456829.1">
    <property type="nucleotide sequence ID" value="NZ_VYKK01000004.1"/>
</dbReference>
<keyword evidence="3" id="KW-1185">Reference proteome</keyword>
<comment type="caution">
    <text evidence="2">The sequence shown here is derived from an EMBL/GenBank/DDBJ whole genome shotgun (WGS) entry which is preliminary data.</text>
</comment>
<accession>A0A5J5GH45</accession>
<evidence type="ECO:0000313" key="2">
    <source>
        <dbReference type="EMBL" id="KAA9007539.1"/>
    </source>
</evidence>
<feature type="region of interest" description="Disordered" evidence="1">
    <location>
        <begin position="1"/>
        <end position="67"/>
    </location>
</feature>
<proteinExistence type="predicted"/>
<organism evidence="2 3">
    <name type="scientific">Paenibacillus spiritus</name>
    <dbReference type="NCBI Taxonomy" id="2496557"/>
    <lineage>
        <taxon>Bacteria</taxon>
        <taxon>Bacillati</taxon>
        <taxon>Bacillota</taxon>
        <taxon>Bacilli</taxon>
        <taxon>Bacillales</taxon>
        <taxon>Paenibacillaceae</taxon>
        <taxon>Paenibacillus</taxon>
    </lineage>
</organism>
<evidence type="ECO:0000256" key="1">
    <source>
        <dbReference type="SAM" id="MobiDB-lite"/>
    </source>
</evidence>
<dbReference type="AlphaFoldDB" id="A0A5J5GH45"/>
<name>A0A5J5GH45_9BACL</name>
<gene>
    <name evidence="2" type="ORF">F4V43_03345</name>
</gene>
<evidence type="ECO:0000313" key="3">
    <source>
        <dbReference type="Proteomes" id="UP000367750"/>
    </source>
</evidence>
<sequence>MEEPRKDLLDEKRGSGVDPIPEPDSRKADAEGSTAAVDDAVSGMMDKLEESFFGKPEERSDSGRKTK</sequence>
<reference evidence="2 3" key="1">
    <citation type="submission" date="2019-09" db="EMBL/GenBank/DDBJ databases">
        <title>Bacillus ochoae sp. nov., Paenibacillus whitsoniae sp. nov., Paenibacillus spiritus sp. nov. Isolated from the Mars Exploration Rover during spacecraft assembly.</title>
        <authorList>
            <person name="Seuylemezian A."/>
            <person name="Vaishampayan P."/>
        </authorList>
    </citation>
    <scope>NUCLEOTIDE SEQUENCE [LARGE SCALE GENOMIC DNA]</scope>
    <source>
        <strain evidence="2 3">MER_111</strain>
    </source>
</reference>
<dbReference type="EMBL" id="VYKK01000004">
    <property type="protein sequence ID" value="KAA9007539.1"/>
    <property type="molecule type" value="Genomic_DNA"/>
</dbReference>
<feature type="compositionally biased region" description="Basic and acidic residues" evidence="1">
    <location>
        <begin position="1"/>
        <end position="15"/>
    </location>
</feature>
<protein>
    <submittedName>
        <fullName evidence="2">Uncharacterized protein</fullName>
    </submittedName>
</protein>
<dbReference type="Proteomes" id="UP000367750">
    <property type="component" value="Unassembled WGS sequence"/>
</dbReference>
<feature type="compositionally biased region" description="Basic and acidic residues" evidence="1">
    <location>
        <begin position="46"/>
        <end position="67"/>
    </location>
</feature>